<feature type="region of interest" description="Disordered" evidence="1">
    <location>
        <begin position="71"/>
        <end position="254"/>
    </location>
</feature>
<feature type="compositionally biased region" description="Low complexity" evidence="1">
    <location>
        <begin position="159"/>
        <end position="204"/>
    </location>
</feature>
<name>A0A1Q8I1C6_9ACTO</name>
<accession>A0A1Q8I1C6</accession>
<keyword evidence="2" id="KW-0812">Transmembrane</keyword>
<dbReference type="Pfam" id="PF25591">
    <property type="entry name" value="LRV_2"/>
    <property type="match status" value="1"/>
</dbReference>
<dbReference type="Proteomes" id="UP000185736">
    <property type="component" value="Unassembled WGS sequence"/>
</dbReference>
<feature type="compositionally biased region" description="Low complexity" evidence="1">
    <location>
        <begin position="86"/>
        <end position="98"/>
    </location>
</feature>
<dbReference type="AlphaFoldDB" id="A0A1Q8I1C6"/>
<evidence type="ECO:0000313" key="4">
    <source>
        <dbReference type="EMBL" id="OLL14916.1"/>
    </source>
</evidence>
<feature type="compositionally biased region" description="Gly residues" evidence="1">
    <location>
        <begin position="73"/>
        <end position="82"/>
    </location>
</feature>
<evidence type="ECO:0000313" key="5">
    <source>
        <dbReference type="Proteomes" id="UP000185736"/>
    </source>
</evidence>
<dbReference type="InterPro" id="IPR057893">
    <property type="entry name" value="LRV_2"/>
</dbReference>
<sequence length="337" mass="33204">MTAAAHAAPGPADPDAAHRTSDDPDLQLAQDPRAGAGRLMVLAGNRPDLRGVIADNPGCSPELRAWVSRLGGVSAGSGGGGHRGPEAAAPWADGANDAVSLAPTGWEPSDIGLGDDPFGSVLGDPLMGSPLFDDGGTLSQEPATAEPAGAAGRDDMGGRRAPSSRRTATSHTASARTAPARTAPAHTAPARTASRTAAARVAQAPAPPPQRPAVTMPPPAPVPPGRFVPAAPHPTPGVAGPVGPTGPVGGAPGWAVDNPWVAGGAAAGGLPPVPSPVPSGVAGGPGASFGMRGHTSQPSLRTARRSAPSSPSSTSPARIIGWILFALLFIILRAFSS</sequence>
<dbReference type="EMBL" id="MSGO01000027">
    <property type="protein sequence ID" value="OLL14916.1"/>
    <property type="molecule type" value="Genomic_DNA"/>
</dbReference>
<gene>
    <name evidence="4" type="ORF">BKH32_06135</name>
</gene>
<keyword evidence="2" id="KW-1133">Transmembrane helix</keyword>
<feature type="compositionally biased region" description="Low complexity" evidence="1">
    <location>
        <begin position="298"/>
        <end position="315"/>
    </location>
</feature>
<feature type="compositionally biased region" description="Pro residues" evidence="1">
    <location>
        <begin position="205"/>
        <end position="235"/>
    </location>
</feature>
<comment type="caution">
    <text evidence="4">The sequence shown here is derived from an EMBL/GenBank/DDBJ whole genome shotgun (WGS) entry which is preliminary data.</text>
</comment>
<feature type="compositionally biased region" description="Low complexity" evidence="1">
    <location>
        <begin position="141"/>
        <end position="151"/>
    </location>
</feature>
<feature type="transmembrane region" description="Helical" evidence="2">
    <location>
        <begin position="319"/>
        <end position="336"/>
    </location>
</feature>
<organism evidence="4 5">
    <name type="scientific">Actinomyces oris</name>
    <dbReference type="NCBI Taxonomy" id="544580"/>
    <lineage>
        <taxon>Bacteria</taxon>
        <taxon>Bacillati</taxon>
        <taxon>Actinomycetota</taxon>
        <taxon>Actinomycetes</taxon>
        <taxon>Actinomycetales</taxon>
        <taxon>Actinomycetaceae</taxon>
        <taxon>Actinomyces</taxon>
    </lineage>
</organism>
<feature type="domain" description="Leucine rich repeat variant" evidence="3">
    <location>
        <begin position="24"/>
        <end position="72"/>
    </location>
</feature>
<proteinExistence type="predicted"/>
<protein>
    <recommendedName>
        <fullName evidence="3">Leucine rich repeat variant domain-containing protein</fullName>
    </recommendedName>
</protein>
<evidence type="ECO:0000256" key="2">
    <source>
        <dbReference type="SAM" id="Phobius"/>
    </source>
</evidence>
<reference evidence="4 5" key="1">
    <citation type="submission" date="2016-12" db="EMBL/GenBank/DDBJ databases">
        <title>Genomic comparison of strains in the 'Actinomyces naeslundii' group.</title>
        <authorList>
            <person name="Mughal S.R."/>
            <person name="Do T."/>
            <person name="Gilbert S.C."/>
            <person name="Witherden E.A."/>
            <person name="Didelot X."/>
            <person name="Beighton D."/>
        </authorList>
    </citation>
    <scope>NUCLEOTIDE SEQUENCE [LARGE SCALE GENOMIC DNA]</scope>
    <source>
        <strain evidence="4 5">S64C</strain>
    </source>
</reference>
<dbReference type="RefSeq" id="WP_075249111.1">
    <property type="nucleotide sequence ID" value="NZ_MSGO01000027.1"/>
</dbReference>
<feature type="region of interest" description="Disordered" evidence="1">
    <location>
        <begin position="1"/>
        <end position="34"/>
    </location>
</feature>
<evidence type="ECO:0000259" key="3">
    <source>
        <dbReference type="Pfam" id="PF25591"/>
    </source>
</evidence>
<feature type="compositionally biased region" description="Low complexity" evidence="1">
    <location>
        <begin position="1"/>
        <end position="14"/>
    </location>
</feature>
<keyword evidence="2" id="KW-0472">Membrane</keyword>
<feature type="region of interest" description="Disordered" evidence="1">
    <location>
        <begin position="276"/>
        <end position="315"/>
    </location>
</feature>
<evidence type="ECO:0000256" key="1">
    <source>
        <dbReference type="SAM" id="MobiDB-lite"/>
    </source>
</evidence>